<dbReference type="Proteomes" id="UP000271554">
    <property type="component" value="Chromosome"/>
</dbReference>
<proteinExistence type="predicted"/>
<gene>
    <name evidence="1" type="ORF">DWB77_02078</name>
</gene>
<dbReference type="RefSeq" id="WP_120720970.1">
    <property type="nucleotide sequence ID" value="NZ_CP032698.1"/>
</dbReference>
<keyword evidence="2" id="KW-1185">Reference proteome</keyword>
<evidence type="ECO:0000313" key="1">
    <source>
        <dbReference type="EMBL" id="AYG79959.1"/>
    </source>
</evidence>
<organism evidence="1 2">
    <name type="scientific">Streptomyces hundungensis</name>
    <dbReference type="NCBI Taxonomy" id="1077946"/>
    <lineage>
        <taxon>Bacteria</taxon>
        <taxon>Bacillati</taxon>
        <taxon>Actinomycetota</taxon>
        <taxon>Actinomycetes</taxon>
        <taxon>Kitasatosporales</taxon>
        <taxon>Streptomycetaceae</taxon>
        <taxon>Streptomyces</taxon>
    </lineage>
</organism>
<dbReference type="AlphaFoldDB" id="A0A387H9C5"/>
<dbReference type="EMBL" id="CP032698">
    <property type="protein sequence ID" value="AYG79959.1"/>
    <property type="molecule type" value="Genomic_DNA"/>
</dbReference>
<accession>A0A387H9C5</accession>
<protein>
    <submittedName>
        <fullName evidence="1">Uncharacterized protein</fullName>
    </submittedName>
</protein>
<reference evidence="1 2" key="1">
    <citation type="submission" date="2018-10" db="EMBL/GenBank/DDBJ databases">
        <title>Relationship between Morphology and Antimicrobial Activity in Streptomyces.</title>
        <authorList>
            <person name="Kang H.J."/>
            <person name="Kim S.B."/>
        </authorList>
    </citation>
    <scope>NUCLEOTIDE SEQUENCE [LARGE SCALE GENOMIC DNA]</scope>
    <source>
        <strain evidence="1 2">BH38</strain>
    </source>
</reference>
<name>A0A387H9C5_9ACTN</name>
<sequence>MAKISSDKLYTFEETDRTYAPPYTRAQFVTPSTVRVGDYVFLAGDFRRVDDMRSRGGLGRVLILRGYGPWPMPADCEVHRRFEPKRAWGLR</sequence>
<evidence type="ECO:0000313" key="2">
    <source>
        <dbReference type="Proteomes" id="UP000271554"/>
    </source>
</evidence>
<dbReference type="KEGG" id="shun:DWB77_02078"/>